<feature type="compositionally biased region" description="Basic and acidic residues" evidence="1">
    <location>
        <begin position="276"/>
        <end position="314"/>
    </location>
</feature>
<feature type="region of interest" description="Disordered" evidence="1">
    <location>
        <begin position="270"/>
        <end position="410"/>
    </location>
</feature>
<dbReference type="Proteomes" id="UP000094065">
    <property type="component" value="Unassembled WGS sequence"/>
</dbReference>
<dbReference type="OrthoDB" id="2576628at2759"/>
<sequence>MLGDSAVPKEGGWFSSHQHFISQALMFFFITSTPSAHLDAFEARPSISPFPRLTLPLSTMLPSRTPSTPPITGTRSEDSARPRTPHQILSSYRFPPQPSPLGGTSLLPSLSPESSTDYDGSLHPNAAPSTPSRVPSPAHSLLLAASNHDAFEATFTAHNVSTSKDLGTPKAEMNEDELLAGEVVDIFQRKPKHHRRTPHRALTTSKSTSVPHAGTQMTPVVPDARRPSLTPSHDSRSSDLEEDSTWGNWSYRMSPVSLLTHLAKDFSVEDAEDDDVLPRGRESEGLMGTRKDRSWSPKEEGRQSGKEERRDSRDSNATSTESITHDYLADFFDPEYPESGVPFGSPPPTAKPLRRPVQSSALAEPDDRSTGDNLQSSRLLESVVRKHGRGAAQDEGGDEEDSGGEEDWEWDRVLAEVEGEDE</sequence>
<evidence type="ECO:0000313" key="2">
    <source>
        <dbReference type="EMBL" id="ODN83196.1"/>
    </source>
</evidence>
<keyword evidence="3" id="KW-1185">Reference proteome</keyword>
<evidence type="ECO:0000256" key="1">
    <source>
        <dbReference type="SAM" id="MobiDB-lite"/>
    </source>
</evidence>
<dbReference type="RefSeq" id="XP_018997196.1">
    <property type="nucleotide sequence ID" value="XM_019134769.1"/>
</dbReference>
<name>A0A1E3I5U7_9TREE</name>
<feature type="compositionally biased region" description="Low complexity" evidence="1">
    <location>
        <begin position="100"/>
        <end position="115"/>
    </location>
</feature>
<feature type="compositionally biased region" description="Basic residues" evidence="1">
    <location>
        <begin position="190"/>
        <end position="199"/>
    </location>
</feature>
<dbReference type="GeneID" id="30152693"/>
<organism evidence="2 3">
    <name type="scientific">Cryptococcus amylolentus CBS 6039</name>
    <dbReference type="NCBI Taxonomy" id="1295533"/>
    <lineage>
        <taxon>Eukaryota</taxon>
        <taxon>Fungi</taxon>
        <taxon>Dikarya</taxon>
        <taxon>Basidiomycota</taxon>
        <taxon>Agaricomycotina</taxon>
        <taxon>Tremellomycetes</taxon>
        <taxon>Tremellales</taxon>
        <taxon>Cryptococcaceae</taxon>
        <taxon>Cryptococcus</taxon>
    </lineage>
</organism>
<accession>A0A1E3I5U7</accession>
<feature type="region of interest" description="Disordered" evidence="1">
    <location>
        <begin position="57"/>
        <end position="136"/>
    </location>
</feature>
<comment type="caution">
    <text evidence="2">The sequence shown here is derived from an EMBL/GenBank/DDBJ whole genome shotgun (WGS) entry which is preliminary data.</text>
</comment>
<gene>
    <name evidence="2" type="ORF">L202_01384</name>
</gene>
<evidence type="ECO:0000313" key="3">
    <source>
        <dbReference type="Proteomes" id="UP000094065"/>
    </source>
</evidence>
<feature type="region of interest" description="Disordered" evidence="1">
    <location>
        <begin position="190"/>
        <end position="247"/>
    </location>
</feature>
<proteinExistence type="predicted"/>
<reference evidence="2 3" key="1">
    <citation type="submission" date="2016-06" db="EMBL/GenBank/DDBJ databases">
        <title>Evolution of pathogenesis and genome organization in the Tremellales.</title>
        <authorList>
            <person name="Cuomo C."/>
            <person name="Litvintseva A."/>
            <person name="Heitman J."/>
            <person name="Chen Y."/>
            <person name="Sun S."/>
            <person name="Springer D."/>
            <person name="Dromer F."/>
            <person name="Young S."/>
            <person name="Zeng Q."/>
            <person name="Chapman S."/>
            <person name="Gujja S."/>
            <person name="Saif S."/>
            <person name="Birren B."/>
        </authorList>
    </citation>
    <scope>NUCLEOTIDE SEQUENCE [LARGE SCALE GENOMIC DNA]</scope>
    <source>
        <strain evidence="2 3">CBS 6039</strain>
    </source>
</reference>
<protein>
    <submittedName>
        <fullName evidence="2">Uncharacterized protein</fullName>
    </submittedName>
</protein>
<feature type="compositionally biased region" description="Acidic residues" evidence="1">
    <location>
        <begin position="395"/>
        <end position="409"/>
    </location>
</feature>
<feature type="compositionally biased region" description="Polar residues" evidence="1">
    <location>
        <begin position="202"/>
        <end position="218"/>
    </location>
</feature>
<feature type="compositionally biased region" description="Polar residues" evidence="1">
    <location>
        <begin position="57"/>
        <end position="74"/>
    </location>
</feature>
<dbReference type="AlphaFoldDB" id="A0A1E3I5U7"/>
<dbReference type="EMBL" id="AWGJ01000002">
    <property type="protein sequence ID" value="ODN83196.1"/>
    <property type="molecule type" value="Genomic_DNA"/>
</dbReference>